<dbReference type="PANTHER" id="PTHR19282:SF28">
    <property type="entry name" value="TETRASPANIN"/>
    <property type="match status" value="1"/>
</dbReference>
<proteinExistence type="inferred from homology"/>
<evidence type="ECO:0000256" key="3">
    <source>
        <dbReference type="ARBA" id="ARBA00022692"/>
    </source>
</evidence>
<reference evidence="7" key="1">
    <citation type="submission" date="2023-03" db="EMBL/GenBank/DDBJ databases">
        <title>Chromosome-level genomes of two armyworms, Mythimna separata and Mythimna loreyi, provide insights into the biosynthesis and reception of sex pheromones.</title>
        <authorList>
            <person name="Zhao H."/>
        </authorList>
    </citation>
    <scope>NUCLEOTIDE SEQUENCE</scope>
    <source>
        <strain evidence="7">BeijingLab</strain>
        <tissue evidence="7">Pupa</tissue>
    </source>
</reference>
<feature type="transmembrane region" description="Helical" evidence="6">
    <location>
        <begin position="138"/>
        <end position="162"/>
    </location>
</feature>
<dbReference type="EMBL" id="JARGEI010000012">
    <property type="protein sequence ID" value="KAJ8722914.1"/>
    <property type="molecule type" value="Genomic_DNA"/>
</dbReference>
<dbReference type="Pfam" id="PF00335">
    <property type="entry name" value="Tetraspanin"/>
    <property type="match status" value="1"/>
</dbReference>
<sequence length="343" mass="37785">MSTAEAESAAKQSALNAARERYIINLIRNGENFQSTSNSQGEKTLGTFCVGKMTRNSLEVGMKCIKYMLLCITAIFVLTSALIISVGTTIYAIYHDVSYFLDDKFFSPAIFVIVIGIIMLFVSLFGCVGALKESTCLVNIFAVILSVVFILEIAAAITAYSLRSQVTGMLDENLRITLPYYYENEEVEDAFDFIQSRLNCCGVDSYMDWSVVPPPPGVSGISINNITIPNSCCAETSYEIIGTLEVDTCTKVYANGCLPRVFYLVYQSAGLLGAGAMTIAFIQIIGIVFSFSLASAIRKAKSERERRRWEIQERVINAYTSLNPNDEKKAPVVYVPFHGQTTA</sequence>
<dbReference type="PANTHER" id="PTHR19282">
    <property type="entry name" value="TETRASPANIN"/>
    <property type="match status" value="1"/>
</dbReference>
<dbReference type="InterPro" id="IPR018499">
    <property type="entry name" value="Tetraspanin/Peripherin"/>
</dbReference>
<feature type="transmembrane region" description="Helical" evidence="6">
    <location>
        <begin position="67"/>
        <end position="94"/>
    </location>
</feature>
<keyword evidence="5 6" id="KW-0472">Membrane</keyword>
<evidence type="ECO:0000256" key="2">
    <source>
        <dbReference type="ARBA" id="ARBA00006840"/>
    </source>
</evidence>
<evidence type="ECO:0000256" key="1">
    <source>
        <dbReference type="ARBA" id="ARBA00004141"/>
    </source>
</evidence>
<comment type="subcellular location">
    <subcellularLocation>
        <location evidence="1">Membrane</location>
        <topology evidence="1">Multi-pass membrane protein</topology>
    </subcellularLocation>
</comment>
<organism evidence="7 8">
    <name type="scientific">Mythimna separata</name>
    <name type="common">Oriental armyworm</name>
    <name type="synonym">Pseudaletia separata</name>
    <dbReference type="NCBI Taxonomy" id="271217"/>
    <lineage>
        <taxon>Eukaryota</taxon>
        <taxon>Metazoa</taxon>
        <taxon>Ecdysozoa</taxon>
        <taxon>Arthropoda</taxon>
        <taxon>Hexapoda</taxon>
        <taxon>Insecta</taxon>
        <taxon>Pterygota</taxon>
        <taxon>Neoptera</taxon>
        <taxon>Endopterygota</taxon>
        <taxon>Lepidoptera</taxon>
        <taxon>Glossata</taxon>
        <taxon>Ditrysia</taxon>
        <taxon>Noctuoidea</taxon>
        <taxon>Noctuidae</taxon>
        <taxon>Noctuinae</taxon>
        <taxon>Hadenini</taxon>
        <taxon>Mythimna</taxon>
    </lineage>
</organism>
<keyword evidence="8" id="KW-1185">Reference proteome</keyword>
<dbReference type="Gene3D" id="1.10.1450.10">
    <property type="entry name" value="Tetraspanin"/>
    <property type="match status" value="1"/>
</dbReference>
<dbReference type="CDD" id="cd03127">
    <property type="entry name" value="tetraspanin_LEL"/>
    <property type="match status" value="1"/>
</dbReference>
<evidence type="ECO:0008006" key="9">
    <source>
        <dbReference type="Google" id="ProtNLM"/>
    </source>
</evidence>
<evidence type="ECO:0000256" key="5">
    <source>
        <dbReference type="ARBA" id="ARBA00023136"/>
    </source>
</evidence>
<dbReference type="SUPFAM" id="SSF48652">
    <property type="entry name" value="Tetraspanin"/>
    <property type="match status" value="1"/>
</dbReference>
<feature type="transmembrane region" description="Helical" evidence="6">
    <location>
        <begin position="271"/>
        <end position="297"/>
    </location>
</feature>
<evidence type="ECO:0000313" key="7">
    <source>
        <dbReference type="EMBL" id="KAJ8722914.1"/>
    </source>
</evidence>
<evidence type="ECO:0000256" key="4">
    <source>
        <dbReference type="ARBA" id="ARBA00022989"/>
    </source>
</evidence>
<name>A0AAD7YQE4_MYTSE</name>
<dbReference type="GO" id="GO:0005886">
    <property type="term" value="C:plasma membrane"/>
    <property type="evidence" value="ECO:0007669"/>
    <property type="project" value="TreeGrafter"/>
</dbReference>
<evidence type="ECO:0000313" key="8">
    <source>
        <dbReference type="Proteomes" id="UP001231518"/>
    </source>
</evidence>
<dbReference type="InterPro" id="IPR008952">
    <property type="entry name" value="Tetraspanin_EC2_sf"/>
</dbReference>
<dbReference type="Proteomes" id="UP001231518">
    <property type="component" value="Chromosome 15"/>
</dbReference>
<evidence type="ECO:0000256" key="6">
    <source>
        <dbReference type="SAM" id="Phobius"/>
    </source>
</evidence>
<keyword evidence="4 6" id="KW-1133">Transmembrane helix</keyword>
<accession>A0AAD7YQE4</accession>
<comment type="caution">
    <text evidence="7">The sequence shown here is derived from an EMBL/GenBank/DDBJ whole genome shotgun (WGS) entry which is preliminary data.</text>
</comment>
<gene>
    <name evidence="7" type="ORF">PYW07_004094</name>
</gene>
<comment type="similarity">
    <text evidence="2">Belongs to the tetraspanin (TM4SF) family.</text>
</comment>
<dbReference type="AlphaFoldDB" id="A0AAD7YQE4"/>
<keyword evidence="3 6" id="KW-0812">Transmembrane</keyword>
<feature type="transmembrane region" description="Helical" evidence="6">
    <location>
        <begin position="106"/>
        <end position="131"/>
    </location>
</feature>
<dbReference type="PRINTS" id="PR00259">
    <property type="entry name" value="TMFOUR"/>
</dbReference>
<dbReference type="InterPro" id="IPR018503">
    <property type="entry name" value="Tetraspanin_CS"/>
</dbReference>
<protein>
    <recommendedName>
        <fullName evidence="9">Tetraspanin</fullName>
    </recommendedName>
</protein>
<dbReference type="PROSITE" id="PS00421">
    <property type="entry name" value="TM4_1"/>
    <property type="match status" value="1"/>
</dbReference>